<reference evidence="2 3" key="1">
    <citation type="journal article" date="2020" name="Front. Microbiol.">
        <title>Single-cell genomics of novel Actinobacteria with the Wood-Ljungdahl pathway discovered in a serpentinizing system.</title>
        <authorList>
            <person name="Merino N."/>
            <person name="Kawai M."/>
            <person name="Boyd E.S."/>
            <person name="Colman D.R."/>
            <person name="McGlynn S.E."/>
            <person name="Nealson K.H."/>
            <person name="Kurokawa K."/>
            <person name="Hongoh Y."/>
        </authorList>
    </citation>
    <scope>NUCLEOTIDE SEQUENCE [LARGE SCALE GENOMIC DNA]</scope>
    <source>
        <strain evidence="2 3">S43</strain>
    </source>
</reference>
<organism evidence="2 3">
    <name type="scientific">Candidatus Hakubella thermalkaliphila</name>
    <dbReference type="NCBI Taxonomy" id="2754717"/>
    <lineage>
        <taxon>Bacteria</taxon>
        <taxon>Bacillati</taxon>
        <taxon>Actinomycetota</taxon>
        <taxon>Actinomycetota incertae sedis</taxon>
        <taxon>Candidatus Hakubellales</taxon>
        <taxon>Candidatus Hakubellaceae</taxon>
        <taxon>Candidatus Hakubella</taxon>
    </lineage>
</organism>
<dbReference type="RefSeq" id="WP_176229218.1">
    <property type="nucleotide sequence ID" value="NZ_BLSB01000006.1"/>
</dbReference>
<dbReference type="EMBL" id="BLSB01000006">
    <property type="protein sequence ID" value="GFP34446.1"/>
    <property type="molecule type" value="Genomic_DNA"/>
</dbReference>
<keyword evidence="1" id="KW-0812">Transmembrane</keyword>
<name>A0A6V8PTW3_9ACTN</name>
<proteinExistence type="predicted"/>
<dbReference type="Proteomes" id="UP000576480">
    <property type="component" value="Unassembled WGS sequence"/>
</dbReference>
<sequence length="173" mass="20256">MKLLRSLAIPKFVIVIAFLYALYYPFLYLVLYAIFFVLIPLRSLYPAYVTNEDYNALTYLKSLPQGHALSSPEIGYFLPFLTDKFSLLGSVEHTLDYYEKFNDYKKFFSVTTTHDERRKILKKYRIDYVFQGYKESSISHGWLKLGAADGLELIFNNKGARIYRVSIDTRSSY</sequence>
<evidence type="ECO:0000313" key="2">
    <source>
        <dbReference type="EMBL" id="GFP34446.1"/>
    </source>
</evidence>
<evidence type="ECO:0000313" key="3">
    <source>
        <dbReference type="Proteomes" id="UP000576480"/>
    </source>
</evidence>
<dbReference type="AlphaFoldDB" id="A0A6V8PTW3"/>
<evidence type="ECO:0000256" key="1">
    <source>
        <dbReference type="SAM" id="Phobius"/>
    </source>
</evidence>
<gene>
    <name evidence="2" type="ORF">HKBW3S43_00239</name>
</gene>
<accession>A0A6V8PTW3</accession>
<keyword evidence="1" id="KW-1133">Transmembrane helix</keyword>
<comment type="caution">
    <text evidence="2">The sequence shown here is derived from an EMBL/GenBank/DDBJ whole genome shotgun (WGS) entry which is preliminary data.</text>
</comment>
<protein>
    <submittedName>
        <fullName evidence="2">Uncharacterized protein</fullName>
    </submittedName>
</protein>
<keyword evidence="1" id="KW-0472">Membrane</keyword>
<feature type="transmembrane region" description="Helical" evidence="1">
    <location>
        <begin position="12"/>
        <end position="39"/>
    </location>
</feature>